<dbReference type="GO" id="GO:0005829">
    <property type="term" value="C:cytosol"/>
    <property type="evidence" value="ECO:0007669"/>
    <property type="project" value="TreeGrafter"/>
</dbReference>
<dbReference type="Gene3D" id="3.90.820.10">
    <property type="entry name" value="Structural Genomics, Unknown Function 30-nov-00 1gh9 Mol_id"/>
    <property type="match status" value="1"/>
</dbReference>
<evidence type="ECO:0000259" key="1">
    <source>
        <dbReference type="SMART" id="SM00923"/>
    </source>
</evidence>
<dbReference type="GO" id="GO:0019290">
    <property type="term" value="P:siderophore biosynthetic process"/>
    <property type="evidence" value="ECO:0007669"/>
    <property type="project" value="TreeGrafter"/>
</dbReference>
<dbReference type="PANTHER" id="PTHR38444:SF1">
    <property type="entry name" value="ENTEROBACTIN BIOSYNTHESIS PROTEIN YBDZ"/>
    <property type="match status" value="1"/>
</dbReference>
<gene>
    <name evidence="2" type="ORF">GA0070215_13228</name>
</gene>
<dbReference type="Proteomes" id="UP000198551">
    <property type="component" value="Unassembled WGS sequence"/>
</dbReference>
<keyword evidence="3" id="KW-1185">Reference proteome</keyword>
<dbReference type="InterPro" id="IPR038020">
    <property type="entry name" value="MbtH-like_sf"/>
</dbReference>
<dbReference type="EMBL" id="FMCV01000032">
    <property type="protein sequence ID" value="SCF45083.1"/>
    <property type="molecule type" value="Genomic_DNA"/>
</dbReference>
<organism evidence="2 3">
    <name type="scientific">Micromonospora marina</name>
    <dbReference type="NCBI Taxonomy" id="307120"/>
    <lineage>
        <taxon>Bacteria</taxon>
        <taxon>Bacillati</taxon>
        <taxon>Actinomycetota</taxon>
        <taxon>Actinomycetes</taxon>
        <taxon>Micromonosporales</taxon>
        <taxon>Micromonosporaceae</taxon>
        <taxon>Micromonospora</taxon>
    </lineage>
</organism>
<protein>
    <submittedName>
        <fullName evidence="2">MbtH protein</fullName>
    </submittedName>
</protein>
<reference evidence="3" key="1">
    <citation type="submission" date="2016-06" db="EMBL/GenBank/DDBJ databases">
        <authorList>
            <person name="Varghese N."/>
        </authorList>
    </citation>
    <scope>NUCLEOTIDE SEQUENCE [LARGE SCALE GENOMIC DNA]</scope>
    <source>
        <strain evidence="3">DSM 45555</strain>
    </source>
</reference>
<dbReference type="PANTHER" id="PTHR38444">
    <property type="entry name" value="ENTEROBACTIN BIOSYNTHESIS PROTEIN YBDZ"/>
    <property type="match status" value="1"/>
</dbReference>
<dbReference type="RefSeq" id="WP_091051123.1">
    <property type="nucleotide sequence ID" value="NZ_FMCV01000032.1"/>
</dbReference>
<evidence type="ECO:0000313" key="2">
    <source>
        <dbReference type="EMBL" id="SCF45083.1"/>
    </source>
</evidence>
<feature type="domain" description="MbtH-like" evidence="1">
    <location>
        <begin position="2"/>
        <end position="46"/>
    </location>
</feature>
<proteinExistence type="predicted"/>
<accession>A0A1C5AIQ8</accession>
<dbReference type="Pfam" id="PF03621">
    <property type="entry name" value="MbtH"/>
    <property type="match status" value="1"/>
</dbReference>
<dbReference type="InterPro" id="IPR037407">
    <property type="entry name" value="MLP_fam"/>
</dbReference>
<dbReference type="SUPFAM" id="SSF160582">
    <property type="entry name" value="MbtH-like"/>
    <property type="match status" value="1"/>
</dbReference>
<dbReference type="InterPro" id="IPR005153">
    <property type="entry name" value="MbtH-like_dom"/>
</dbReference>
<dbReference type="AlphaFoldDB" id="A0A1C5AIQ8"/>
<dbReference type="SMART" id="SM00923">
    <property type="entry name" value="MbtH"/>
    <property type="match status" value="1"/>
</dbReference>
<evidence type="ECO:0000313" key="3">
    <source>
        <dbReference type="Proteomes" id="UP000198551"/>
    </source>
</evidence>
<sequence>MNRTYQVVANHEEQYSVWLADREPPTGWRREGTVGDRADCLAHIAAIWTDMRPLSVRPVAAPANGTGSVR</sequence>
<name>A0A1C5AIQ8_9ACTN</name>